<proteinExistence type="predicted"/>
<evidence type="ECO:0000313" key="1">
    <source>
        <dbReference type="EMBL" id="JAI02171.1"/>
    </source>
</evidence>
<name>A0A0E9XJZ7_ANGAN</name>
<reference evidence="1" key="2">
    <citation type="journal article" date="2015" name="Fish Shellfish Immunol.">
        <title>Early steps in the European eel (Anguilla anguilla)-Vibrio vulnificus interaction in the gills: Role of the RtxA13 toxin.</title>
        <authorList>
            <person name="Callol A."/>
            <person name="Pajuelo D."/>
            <person name="Ebbesson L."/>
            <person name="Teles M."/>
            <person name="MacKenzie S."/>
            <person name="Amaro C."/>
        </authorList>
    </citation>
    <scope>NUCLEOTIDE SEQUENCE</scope>
</reference>
<dbReference type="AlphaFoldDB" id="A0A0E9XJZ7"/>
<sequence>MNDGCRLSLCLYIKHVSRIFIQCFSTQDLEHPALCGAFVQTLWVLLYQQLFLETLMFDWFILVSPEL</sequence>
<accession>A0A0E9XJZ7</accession>
<protein>
    <submittedName>
        <fullName evidence="1">Uncharacterized protein</fullName>
    </submittedName>
</protein>
<organism evidence="1">
    <name type="scientific">Anguilla anguilla</name>
    <name type="common">European freshwater eel</name>
    <name type="synonym">Muraena anguilla</name>
    <dbReference type="NCBI Taxonomy" id="7936"/>
    <lineage>
        <taxon>Eukaryota</taxon>
        <taxon>Metazoa</taxon>
        <taxon>Chordata</taxon>
        <taxon>Craniata</taxon>
        <taxon>Vertebrata</taxon>
        <taxon>Euteleostomi</taxon>
        <taxon>Actinopterygii</taxon>
        <taxon>Neopterygii</taxon>
        <taxon>Teleostei</taxon>
        <taxon>Anguilliformes</taxon>
        <taxon>Anguillidae</taxon>
        <taxon>Anguilla</taxon>
    </lineage>
</organism>
<dbReference type="EMBL" id="GBXM01006407">
    <property type="protein sequence ID" value="JAI02171.1"/>
    <property type="molecule type" value="Transcribed_RNA"/>
</dbReference>
<reference evidence="1" key="1">
    <citation type="submission" date="2014-11" db="EMBL/GenBank/DDBJ databases">
        <authorList>
            <person name="Amaro Gonzalez C."/>
        </authorList>
    </citation>
    <scope>NUCLEOTIDE SEQUENCE</scope>
</reference>